<dbReference type="SUPFAM" id="SSF140453">
    <property type="entry name" value="EsxAB dimer-like"/>
    <property type="match status" value="1"/>
</dbReference>
<organism evidence="5 6">
    <name type="scientific">Faecalicoccus pleomorphus</name>
    <dbReference type="NCBI Taxonomy" id="1323"/>
    <lineage>
        <taxon>Bacteria</taxon>
        <taxon>Bacillati</taxon>
        <taxon>Bacillota</taxon>
        <taxon>Erysipelotrichia</taxon>
        <taxon>Erysipelotrichales</taxon>
        <taxon>Erysipelotrichaceae</taxon>
        <taxon>Faecalicoccus</taxon>
    </lineage>
</organism>
<dbReference type="Pfam" id="PF06013">
    <property type="entry name" value="WXG100"/>
    <property type="match status" value="1"/>
</dbReference>
<dbReference type="Proteomes" id="UP000540014">
    <property type="component" value="Unassembled WGS sequence"/>
</dbReference>
<proteinExistence type="inferred from homology"/>
<sequence>MQITVNYQELAQGAHYLEQKSNDYQQVINQIYARMQQMQSVWQGQDHQAFIAQLEQFRPQLQKIVAIIETYAHFLLYCANEYQKLQQERIARARNLV</sequence>
<dbReference type="EMBL" id="UHFX01000003">
    <property type="protein sequence ID" value="SUO03379.1"/>
    <property type="molecule type" value="Genomic_DNA"/>
</dbReference>
<dbReference type="InterPro" id="IPR010310">
    <property type="entry name" value="T7SS_ESAT-6-like"/>
</dbReference>
<accession>A0A380LHN6</accession>
<dbReference type="RefSeq" id="WP_022789849.1">
    <property type="nucleotide sequence ID" value="NZ_CALCIP010000014.1"/>
</dbReference>
<name>A0A380LHN6_9FIRM</name>
<dbReference type="InterPro" id="IPR036689">
    <property type="entry name" value="ESAT-6-like_sf"/>
</dbReference>
<dbReference type="Gene3D" id="1.10.287.1060">
    <property type="entry name" value="ESAT-6-like"/>
    <property type="match status" value="1"/>
</dbReference>
<comment type="similarity">
    <text evidence="1">Belongs to the WXG100 family.</text>
</comment>
<dbReference type="STRING" id="1123313.GCA_000420345_00986"/>
<evidence type="ECO:0000313" key="3">
    <source>
        <dbReference type="EMBL" id="NME44607.1"/>
    </source>
</evidence>
<dbReference type="Proteomes" id="UP000255523">
    <property type="component" value="Unassembled WGS sequence"/>
</dbReference>
<dbReference type="NCBIfam" id="TIGR03930">
    <property type="entry name" value="WXG100_ESAT6"/>
    <property type="match status" value="1"/>
</dbReference>
<reference evidence="4 7" key="2">
    <citation type="submission" date="2018-08" db="EMBL/GenBank/DDBJ databases">
        <title>A genome reference for cultivated species of the human gut microbiota.</title>
        <authorList>
            <person name="Zou Y."/>
            <person name="Xue W."/>
            <person name="Luo G."/>
        </authorList>
    </citation>
    <scope>NUCLEOTIDE SEQUENCE [LARGE SCALE GENOMIC DNA]</scope>
    <source>
        <strain evidence="4 7">TF08-11</strain>
    </source>
</reference>
<dbReference type="EMBL" id="JABAFR010000014">
    <property type="protein sequence ID" value="NME44607.1"/>
    <property type="molecule type" value="Genomic_DNA"/>
</dbReference>
<evidence type="ECO:0000313" key="5">
    <source>
        <dbReference type="EMBL" id="SUO03379.1"/>
    </source>
</evidence>
<evidence type="ECO:0000313" key="6">
    <source>
        <dbReference type="Proteomes" id="UP000255523"/>
    </source>
</evidence>
<dbReference type="Proteomes" id="UP000260721">
    <property type="component" value="Unassembled WGS sequence"/>
</dbReference>
<dbReference type="EMBL" id="JAQLXO010000003">
    <property type="protein sequence ID" value="MDB7981894.1"/>
    <property type="molecule type" value="Genomic_DNA"/>
</dbReference>
<dbReference type="AlphaFoldDB" id="A0A380LHN6"/>
<protein>
    <recommendedName>
        <fullName evidence="1">ESAT-6-like protein</fullName>
    </recommendedName>
</protein>
<gene>
    <name evidence="4" type="ORF">DXC78_09495</name>
    <name evidence="3" type="ORF">HF861_06860</name>
    <name evidence="5" type="ORF">NCTC11087_00239</name>
    <name evidence="2" type="ORF">PND82_03550</name>
</gene>
<dbReference type="OrthoDB" id="1768896at2"/>
<evidence type="ECO:0000313" key="8">
    <source>
        <dbReference type="Proteomes" id="UP000540014"/>
    </source>
</evidence>
<dbReference type="EMBL" id="QUSK01000021">
    <property type="protein sequence ID" value="RGD74862.1"/>
    <property type="molecule type" value="Genomic_DNA"/>
</dbReference>
<keyword evidence="6" id="KW-1185">Reference proteome</keyword>
<reference evidence="3 8" key="3">
    <citation type="submission" date="2020-04" db="EMBL/GenBank/DDBJ databases">
        <authorList>
            <person name="Hitch T.C.A."/>
            <person name="Wylensek D."/>
            <person name="Clavel T."/>
        </authorList>
    </citation>
    <scope>NUCLEOTIDE SEQUENCE [LARGE SCALE GENOMIC DNA]</scope>
    <source>
        <strain evidence="3 8">BSM-383-APC-22F</strain>
    </source>
</reference>
<reference evidence="5 6" key="1">
    <citation type="submission" date="2018-06" db="EMBL/GenBank/DDBJ databases">
        <authorList>
            <consortium name="Pathogen Informatics"/>
            <person name="Doyle S."/>
        </authorList>
    </citation>
    <scope>NUCLEOTIDE SEQUENCE [LARGE SCALE GENOMIC DNA]</scope>
    <source>
        <strain evidence="5 6">NCTC11087</strain>
    </source>
</reference>
<evidence type="ECO:0000313" key="4">
    <source>
        <dbReference type="EMBL" id="RGD74862.1"/>
    </source>
</evidence>
<dbReference type="GeneID" id="77461234"/>
<dbReference type="Proteomes" id="UP001212981">
    <property type="component" value="Unassembled WGS sequence"/>
</dbReference>
<evidence type="ECO:0000313" key="2">
    <source>
        <dbReference type="EMBL" id="MDB7981894.1"/>
    </source>
</evidence>
<evidence type="ECO:0000256" key="1">
    <source>
        <dbReference type="RuleBase" id="RU362001"/>
    </source>
</evidence>
<reference evidence="2" key="4">
    <citation type="submission" date="2023-01" db="EMBL/GenBank/DDBJ databases">
        <title>Human gut microbiome strain richness.</title>
        <authorList>
            <person name="Chen-Liaw A."/>
        </authorList>
    </citation>
    <scope>NUCLEOTIDE SEQUENCE</scope>
    <source>
        <strain evidence="2">D8_m1001271B151109d0_201107</strain>
    </source>
</reference>
<evidence type="ECO:0000313" key="7">
    <source>
        <dbReference type="Proteomes" id="UP000260721"/>
    </source>
</evidence>